<dbReference type="Proteomes" id="UP000012589">
    <property type="component" value="Unassembled WGS sequence"/>
</dbReference>
<dbReference type="EMBL" id="AQFT01000213">
    <property type="protein sequence ID" value="EMZ17174.1"/>
    <property type="molecule type" value="Genomic_DNA"/>
</dbReference>
<keyword evidence="1" id="KW-1133">Transmembrane helix</keyword>
<organism evidence="2 3">
    <name type="scientific">Eubacterium plexicaudatum ASF492</name>
    <dbReference type="NCBI Taxonomy" id="1235802"/>
    <lineage>
        <taxon>Bacteria</taxon>
        <taxon>Bacillati</taxon>
        <taxon>Bacillota</taxon>
        <taxon>Clostridia</taxon>
        <taxon>Eubacteriales</taxon>
        <taxon>Eubacteriaceae</taxon>
        <taxon>Eubacterium</taxon>
    </lineage>
</organism>
<dbReference type="AlphaFoldDB" id="N1ZXW3"/>
<accession>N1ZXW3</accession>
<dbReference type="HOGENOM" id="CLU_1298225_0_0_9"/>
<keyword evidence="3" id="KW-1185">Reference proteome</keyword>
<evidence type="ECO:0000313" key="2">
    <source>
        <dbReference type="EMBL" id="EMZ17174.1"/>
    </source>
</evidence>
<evidence type="ECO:0000313" key="3">
    <source>
        <dbReference type="Proteomes" id="UP000012589"/>
    </source>
</evidence>
<sequence length="212" mass="23251">MKRERISEAIGNIGIHHVQEAGCYNMVGKHNRRKKGGWSKTAVAAAILFSVISVCVCIPSIASSIEGFYKDIVRWWDGAVVGTEYENATQEIQIQAAPAVVEDGKLVIPLTVTFLEMGNKEPYISLIGGSVALGDYQIIDTSGTEIYSARGQQETVGELEDGKTAFMQPAGIETLSKGTKYMLVIESIYGLQKAEQPLEMKGYWEYEFTVGE</sequence>
<name>N1ZXW3_9FIRM</name>
<evidence type="ECO:0000256" key="1">
    <source>
        <dbReference type="SAM" id="Phobius"/>
    </source>
</evidence>
<protein>
    <recommendedName>
        <fullName evidence="4">DUF4179 domain-containing protein</fullName>
    </recommendedName>
</protein>
<evidence type="ECO:0008006" key="4">
    <source>
        <dbReference type="Google" id="ProtNLM"/>
    </source>
</evidence>
<gene>
    <name evidence="2" type="ORF">C823_06074</name>
</gene>
<keyword evidence="1" id="KW-0812">Transmembrane</keyword>
<feature type="transmembrane region" description="Helical" evidence="1">
    <location>
        <begin position="42"/>
        <end position="62"/>
    </location>
</feature>
<dbReference type="PATRIC" id="fig|1235802.3.peg.6415"/>
<keyword evidence="1" id="KW-0472">Membrane</keyword>
<dbReference type="STRING" id="1235802.C823_06074"/>
<reference evidence="2 3" key="1">
    <citation type="journal article" date="2014" name="Genome Announc.">
        <title>Draft genome sequences of the altered schaedler flora, a defined bacterial community from gnotobiotic mice.</title>
        <authorList>
            <person name="Wannemuehler M.J."/>
            <person name="Overstreet A.M."/>
            <person name="Ward D.V."/>
            <person name="Phillips G.J."/>
        </authorList>
    </citation>
    <scope>NUCLEOTIDE SEQUENCE [LARGE SCALE GENOMIC DNA]</scope>
    <source>
        <strain evidence="2 3">ASF492</strain>
    </source>
</reference>
<proteinExistence type="predicted"/>
<comment type="caution">
    <text evidence="2">The sequence shown here is derived from an EMBL/GenBank/DDBJ whole genome shotgun (WGS) entry which is preliminary data.</text>
</comment>